<dbReference type="GO" id="GO:0016287">
    <property type="term" value="F:glycerone-phosphate O-acyltransferase activity"/>
    <property type="evidence" value="ECO:0007669"/>
    <property type="project" value="TreeGrafter"/>
</dbReference>
<feature type="domain" description="Phospholipid/glycerol acyltransferase" evidence="3">
    <location>
        <begin position="42"/>
        <end position="189"/>
    </location>
</feature>
<dbReference type="Proteomes" id="UP001383192">
    <property type="component" value="Unassembled WGS sequence"/>
</dbReference>
<evidence type="ECO:0000256" key="1">
    <source>
        <dbReference type="SAM" id="MobiDB-lite"/>
    </source>
</evidence>
<dbReference type="InterPro" id="IPR052744">
    <property type="entry name" value="GPAT/DAPAT"/>
</dbReference>
<feature type="transmembrane region" description="Helical" evidence="2">
    <location>
        <begin position="360"/>
        <end position="384"/>
    </location>
</feature>
<keyword evidence="2" id="KW-0472">Membrane</keyword>
<dbReference type="AlphaFoldDB" id="A0AAW0DFN5"/>
<proteinExistence type="predicted"/>
<dbReference type="GO" id="GO:0008654">
    <property type="term" value="P:phospholipid biosynthetic process"/>
    <property type="evidence" value="ECO:0007669"/>
    <property type="project" value="TreeGrafter"/>
</dbReference>
<feature type="transmembrane region" description="Helical" evidence="2">
    <location>
        <begin position="404"/>
        <end position="428"/>
    </location>
</feature>
<keyword evidence="5" id="KW-1185">Reference proteome</keyword>
<evidence type="ECO:0000259" key="3">
    <source>
        <dbReference type="SMART" id="SM00563"/>
    </source>
</evidence>
<reference evidence="4 5" key="1">
    <citation type="submission" date="2024-01" db="EMBL/GenBank/DDBJ databases">
        <title>A draft genome for a cacao thread blight-causing isolate of Paramarasmius palmivorus.</title>
        <authorList>
            <person name="Baruah I.K."/>
            <person name="Bukari Y."/>
            <person name="Amoako-Attah I."/>
            <person name="Meinhardt L.W."/>
            <person name="Bailey B.A."/>
            <person name="Cohen S.P."/>
        </authorList>
    </citation>
    <scope>NUCLEOTIDE SEQUENCE [LARGE SCALE GENOMIC DNA]</scope>
    <source>
        <strain evidence="4 5">GH-12</strain>
    </source>
</reference>
<evidence type="ECO:0000256" key="2">
    <source>
        <dbReference type="SAM" id="Phobius"/>
    </source>
</evidence>
<dbReference type="SMART" id="SM00563">
    <property type="entry name" value="PlsC"/>
    <property type="match status" value="1"/>
</dbReference>
<evidence type="ECO:0000313" key="4">
    <source>
        <dbReference type="EMBL" id="KAK7049857.1"/>
    </source>
</evidence>
<organism evidence="4 5">
    <name type="scientific">Paramarasmius palmivorus</name>
    <dbReference type="NCBI Taxonomy" id="297713"/>
    <lineage>
        <taxon>Eukaryota</taxon>
        <taxon>Fungi</taxon>
        <taxon>Dikarya</taxon>
        <taxon>Basidiomycota</taxon>
        <taxon>Agaricomycotina</taxon>
        <taxon>Agaricomycetes</taxon>
        <taxon>Agaricomycetidae</taxon>
        <taxon>Agaricales</taxon>
        <taxon>Marasmiineae</taxon>
        <taxon>Marasmiaceae</taxon>
        <taxon>Paramarasmius</taxon>
    </lineage>
</organism>
<dbReference type="GO" id="GO:0004366">
    <property type="term" value="F:glycerol-3-phosphate O-acyltransferase activity"/>
    <property type="evidence" value="ECO:0007669"/>
    <property type="project" value="TreeGrafter"/>
</dbReference>
<gene>
    <name evidence="4" type="ORF">VNI00_005287</name>
</gene>
<dbReference type="InterPro" id="IPR002123">
    <property type="entry name" value="Plipid/glycerol_acylTrfase"/>
</dbReference>
<dbReference type="SUPFAM" id="SSF69593">
    <property type="entry name" value="Glycerol-3-phosphate (1)-acyltransferase"/>
    <property type="match status" value="1"/>
</dbReference>
<evidence type="ECO:0000313" key="5">
    <source>
        <dbReference type="Proteomes" id="UP001383192"/>
    </source>
</evidence>
<protein>
    <recommendedName>
        <fullName evidence="3">Phospholipid/glycerol acyltransferase domain-containing protein</fullName>
    </recommendedName>
</protein>
<name>A0AAW0DFN5_9AGAR</name>
<keyword evidence="2" id="KW-0812">Transmembrane</keyword>
<sequence>MGKFELKLAYRTLRKISDWAVTGYYDDVNVQGYENVPKDGPVIIVSTHHNEIIDIATLAATIPHRRHVSFWAKSSMFKNPIVGGVLSSSGTIPVNRNPNRGADAVASSNQSQSSLFMSSSQALAQDGVLGVFPEGTSYTQPSIVQIMSGAGWAAVEYVKWEHERAQKKVDDNSPQDSRLVIVPVTIVYTDKSRYLSRITVQYGSPIKVSDYTHDLFTGNHDPDERARTAVKQIMSTIESRLFEMTINAPDWETLYAARTARDILWGEERNISLPNWVPISQTLVRLLDASSEDSLELSEPLIRARTALTRYYSLLHHTSLTHSLVEKLLPLPFAVSPSSPYPNRVYHIKTLVKRVIRPSLLFSLPLDIAAFILFIPAFITHIPAYLTSHILVKVLATPGEEEGIAQYAAVGAGIGFGAGILGGSWKLALRCMQALYRQDFVETPITWLRENASEVIPNVKPSIGVATEVVRAIASHVLWKTWPGKLLSTILCGWAMIKWHGLFIRRFHSKFKELVATTRLQYLLALIRPATWSLPPGRDVEPYTQLPPPPTNEFIRKRTQTRDDEADRPTPPPVPSRQLMSGLLDARETAKRELWSYSQELAKRDKSVVDWLQVMGARLSQL</sequence>
<dbReference type="PANTHER" id="PTHR31605">
    <property type="entry name" value="GLYCEROL-3-PHOSPHATE O-ACYLTRANSFERASE 1"/>
    <property type="match status" value="1"/>
</dbReference>
<keyword evidence="2" id="KW-1133">Transmembrane helix</keyword>
<accession>A0AAW0DFN5</accession>
<dbReference type="Pfam" id="PF01553">
    <property type="entry name" value="Acyltransferase"/>
    <property type="match status" value="1"/>
</dbReference>
<dbReference type="EMBL" id="JAYKXP010000015">
    <property type="protein sequence ID" value="KAK7049857.1"/>
    <property type="molecule type" value="Genomic_DNA"/>
</dbReference>
<feature type="compositionally biased region" description="Basic and acidic residues" evidence="1">
    <location>
        <begin position="554"/>
        <end position="568"/>
    </location>
</feature>
<dbReference type="PANTHER" id="PTHR31605:SF0">
    <property type="entry name" value="GLYCEROL-3-PHOSPHATE O-ACYLTRANSFERASE 1"/>
    <property type="match status" value="1"/>
</dbReference>
<comment type="caution">
    <text evidence="4">The sequence shown here is derived from an EMBL/GenBank/DDBJ whole genome shotgun (WGS) entry which is preliminary data.</text>
</comment>
<feature type="region of interest" description="Disordered" evidence="1">
    <location>
        <begin position="540"/>
        <end position="580"/>
    </location>
</feature>